<feature type="transmembrane region" description="Helical" evidence="1">
    <location>
        <begin position="77"/>
        <end position="96"/>
    </location>
</feature>
<evidence type="ECO:0000259" key="2">
    <source>
        <dbReference type="Pfam" id="PF18181"/>
    </source>
</evidence>
<feature type="domain" description="SMODS and SLOG-associating 2TM effector" evidence="2">
    <location>
        <begin position="184"/>
        <end position="307"/>
    </location>
</feature>
<dbReference type="EMBL" id="PYJU01000009">
    <property type="protein sequence ID" value="TGC38045.1"/>
    <property type="molecule type" value="Genomic_DNA"/>
</dbReference>
<keyword evidence="1" id="KW-1133">Transmembrane helix</keyword>
<keyword evidence="1" id="KW-0472">Membrane</keyword>
<dbReference type="InterPro" id="IPR041116">
    <property type="entry name" value="SLATT_3"/>
</dbReference>
<evidence type="ECO:0000313" key="5">
    <source>
        <dbReference type="Proteomes" id="UP000297878"/>
    </source>
</evidence>
<reference evidence="4 5" key="1">
    <citation type="submission" date="2018-03" db="EMBL/GenBank/DDBJ databases">
        <title>Non-Typhoidal Salmonella genome sequencing and assembly.</title>
        <authorList>
            <person name="Matchawe C."/>
        </authorList>
    </citation>
    <scope>NUCLEOTIDE SEQUENCE [LARGE SCALE GENOMIC DNA]</scope>
    <source>
        <strain evidence="4 5">100ev</strain>
    </source>
</reference>
<feature type="domain" description="SMODS and SLOG-associating 2TM effector" evidence="3">
    <location>
        <begin position="32"/>
        <end position="181"/>
    </location>
</feature>
<evidence type="ECO:0000313" key="4">
    <source>
        <dbReference type="EMBL" id="TGC38045.1"/>
    </source>
</evidence>
<protein>
    <submittedName>
        <fullName evidence="4">DUF4231 domain-containing protein</fullName>
    </submittedName>
</protein>
<dbReference type="Pfam" id="PF18181">
    <property type="entry name" value="SLATT_1"/>
    <property type="match status" value="1"/>
</dbReference>
<evidence type="ECO:0000259" key="3">
    <source>
        <dbReference type="Pfam" id="PF18184"/>
    </source>
</evidence>
<gene>
    <name evidence="4" type="ORF">C9F01_01420</name>
</gene>
<comment type="caution">
    <text evidence="4">The sequence shown here is derived from an EMBL/GenBank/DDBJ whole genome shotgun (WGS) entry which is preliminary data.</text>
</comment>
<feature type="transmembrane region" description="Helical" evidence="1">
    <location>
        <begin position="210"/>
        <end position="230"/>
    </location>
</feature>
<dbReference type="NCBIfam" id="NF033610">
    <property type="entry name" value="SLATT_3"/>
    <property type="match status" value="1"/>
</dbReference>
<evidence type="ECO:0000256" key="1">
    <source>
        <dbReference type="SAM" id="Phobius"/>
    </source>
</evidence>
<proteinExistence type="predicted"/>
<keyword evidence="1" id="KW-0812">Transmembrane</keyword>
<accession>A0A659MIE9</accession>
<feature type="transmembrane region" description="Helical" evidence="1">
    <location>
        <begin position="49"/>
        <end position="71"/>
    </location>
</feature>
<dbReference type="Proteomes" id="UP000297878">
    <property type="component" value="Unassembled WGS sequence"/>
</dbReference>
<sequence length="311" mass="36922">MKIHTVLKIGFLWMYHGENCYFLLKVNYMDYPGLYDFADEKSAKYQKCFFRLLFLEYFLLLLVSVIGLVTRVHAIEISYAVIFCALLTLMLYRNFIKHEQKWYKYRALSESIKTISWRYSMRTPPFNEGEKESAEKFIKTIGGIVKDNNYISDEIDEKYARKDKITGEMHIIRDLSYNERKQYYYDNRVVDQRNWYLNKATYNKKISRRWSLFIGLIYVASIIIVVLNAININGIPDFPVDPVTTLAASIVGWVQIKKYNELAVSYFLTAHEIGDIKEQFNYISSENDFLEFVNNAEKAFSREHTQWLARR</sequence>
<dbReference type="AlphaFoldDB" id="A0A659MIE9"/>
<organism evidence="4 5">
    <name type="scientific">Salmonella enterica subsp. enterica serovar Wernigerode</name>
    <dbReference type="NCBI Taxonomy" id="2565187"/>
    <lineage>
        <taxon>Bacteria</taxon>
        <taxon>Pseudomonadati</taxon>
        <taxon>Pseudomonadota</taxon>
        <taxon>Gammaproteobacteria</taxon>
        <taxon>Enterobacterales</taxon>
        <taxon>Enterobacteriaceae</taxon>
        <taxon>Salmonella</taxon>
    </lineage>
</organism>
<dbReference type="NCBIfam" id="NF033634">
    <property type="entry name" value="SLATT_1"/>
    <property type="match status" value="1"/>
</dbReference>
<dbReference type="InterPro" id="IPR040884">
    <property type="entry name" value="SLATT_1"/>
</dbReference>
<dbReference type="Pfam" id="PF18184">
    <property type="entry name" value="SLATT_3"/>
    <property type="match status" value="1"/>
</dbReference>
<name>A0A659MIE9_SALET</name>